<dbReference type="AlphaFoldDB" id="A0A4P6Q6W8"/>
<gene>
    <name evidence="1" type="ORF">EKD16_23910</name>
</gene>
<protein>
    <submittedName>
        <fullName evidence="1">Uncharacterized protein</fullName>
    </submittedName>
</protein>
<organism evidence="1 2">
    <name type="scientific">Streptomonospora litoralis</name>
    <dbReference type="NCBI Taxonomy" id="2498135"/>
    <lineage>
        <taxon>Bacteria</taxon>
        <taxon>Bacillati</taxon>
        <taxon>Actinomycetota</taxon>
        <taxon>Actinomycetes</taxon>
        <taxon>Streptosporangiales</taxon>
        <taxon>Nocardiopsidaceae</taxon>
        <taxon>Streptomonospora</taxon>
    </lineage>
</organism>
<sequence>MWGRDTGGSELADSVAAQRRLRETWGRRSRGRRGGLQEDWWSPAVDAVCTAAVRGSGLAEACGRLGQARARAGMPVGEALDDLAALCDALGRPQPPIELVTALAEGWVDGGRCREDCRDPLTGLTTAAYLRTRLTELYRGGGPGGPHGGALGHRFVVVALPAGLDPWRRTARLIVLGHELGRFFSRGETLALLSRSRLAVLAPAATNLQERLRRLEDDVCAEHGACVRSRALPSSCAEALALIDDPGRAPMSGE</sequence>
<proteinExistence type="predicted"/>
<evidence type="ECO:0000313" key="1">
    <source>
        <dbReference type="EMBL" id="QBI56528.1"/>
    </source>
</evidence>
<dbReference type="RefSeq" id="WP_207391625.1">
    <property type="nucleotide sequence ID" value="NZ_CP036455.1"/>
</dbReference>
<evidence type="ECO:0000313" key="2">
    <source>
        <dbReference type="Proteomes" id="UP000292235"/>
    </source>
</evidence>
<dbReference type="KEGG" id="strr:EKD16_23910"/>
<accession>A0A4P6Q6W8</accession>
<dbReference type="EMBL" id="CP036455">
    <property type="protein sequence ID" value="QBI56528.1"/>
    <property type="molecule type" value="Genomic_DNA"/>
</dbReference>
<name>A0A4P6Q6W8_9ACTN</name>
<dbReference type="Proteomes" id="UP000292235">
    <property type="component" value="Chromosome"/>
</dbReference>
<keyword evidence="2" id="KW-1185">Reference proteome</keyword>
<reference evidence="1 2" key="1">
    <citation type="submission" date="2019-02" db="EMBL/GenBank/DDBJ databases">
        <authorList>
            <person name="Khodamoradi S."/>
            <person name="Hahnke R.L."/>
            <person name="Kaempfer P."/>
            <person name="Schumann P."/>
            <person name="Rohde M."/>
            <person name="Steinert M."/>
            <person name="Luzhetskyy A."/>
            <person name="Wink J."/>
            <person name="Ruckert C."/>
        </authorList>
    </citation>
    <scope>NUCLEOTIDE SEQUENCE [LARGE SCALE GENOMIC DNA]</scope>
    <source>
        <strain evidence="1 2">M2</strain>
    </source>
</reference>